<dbReference type="PANTHER" id="PTHR21364:SF2">
    <property type="entry name" value="GENERAL ODORANT-BINDING PROTEIN 19A"/>
    <property type="match status" value="1"/>
</dbReference>
<dbReference type="InterPro" id="IPR006170">
    <property type="entry name" value="PBP/GOBP"/>
</dbReference>
<keyword evidence="5" id="KW-1133">Transmembrane helix</keyword>
<evidence type="ECO:0000256" key="2">
    <source>
        <dbReference type="ARBA" id="ARBA00008098"/>
    </source>
</evidence>
<dbReference type="Proteomes" id="UP001168972">
    <property type="component" value="Unassembled WGS sequence"/>
</dbReference>
<reference evidence="6" key="1">
    <citation type="journal article" date="2023" name="bioRxiv">
        <title>Scaffold-level genome assemblies of two parasitoid biocontrol wasps reveal the parthenogenesis mechanism and an associated novel virus.</title>
        <authorList>
            <person name="Inwood S."/>
            <person name="Skelly J."/>
            <person name="Guhlin J."/>
            <person name="Harrop T."/>
            <person name="Goldson S."/>
            <person name="Dearden P."/>
        </authorList>
    </citation>
    <scope>NUCLEOTIDE SEQUENCE</scope>
    <source>
        <strain evidence="6">Lincoln</strain>
        <tissue evidence="6">Whole body</tissue>
    </source>
</reference>
<organism evidence="6 7">
    <name type="scientific">Microctonus hyperodae</name>
    <name type="common">Parasitoid wasp</name>
    <dbReference type="NCBI Taxonomy" id="165561"/>
    <lineage>
        <taxon>Eukaryota</taxon>
        <taxon>Metazoa</taxon>
        <taxon>Ecdysozoa</taxon>
        <taxon>Arthropoda</taxon>
        <taxon>Hexapoda</taxon>
        <taxon>Insecta</taxon>
        <taxon>Pterygota</taxon>
        <taxon>Neoptera</taxon>
        <taxon>Endopterygota</taxon>
        <taxon>Hymenoptera</taxon>
        <taxon>Apocrita</taxon>
        <taxon>Ichneumonoidea</taxon>
        <taxon>Braconidae</taxon>
        <taxon>Euphorinae</taxon>
        <taxon>Microctonus</taxon>
    </lineage>
</organism>
<feature type="transmembrane region" description="Helical" evidence="5">
    <location>
        <begin position="289"/>
        <end position="308"/>
    </location>
</feature>
<dbReference type="GO" id="GO:0005549">
    <property type="term" value="F:odorant binding"/>
    <property type="evidence" value="ECO:0007669"/>
    <property type="project" value="InterPro"/>
</dbReference>
<reference evidence="6" key="2">
    <citation type="submission" date="2023-03" db="EMBL/GenBank/DDBJ databases">
        <authorList>
            <person name="Inwood S.N."/>
            <person name="Skelly J.G."/>
            <person name="Guhlin J."/>
            <person name="Harrop T.W.R."/>
            <person name="Goldson S.G."/>
            <person name="Dearden P.K."/>
        </authorList>
    </citation>
    <scope>NUCLEOTIDE SEQUENCE</scope>
    <source>
        <strain evidence="6">Lincoln</strain>
        <tissue evidence="6">Whole body</tissue>
    </source>
</reference>
<name>A0AA39KJC2_MICHY</name>
<keyword evidence="7" id="KW-1185">Reference proteome</keyword>
<dbReference type="InterPro" id="IPR036728">
    <property type="entry name" value="PBP_GOBP_sf"/>
</dbReference>
<evidence type="ECO:0000313" key="7">
    <source>
        <dbReference type="Proteomes" id="UP001168972"/>
    </source>
</evidence>
<sequence>MERNEIRCTTSVAFTIVILIVFHIQDNEARMTMAQVQNAMKPVYKNCVAKSGVSKEMVAKTHEGEFPPDPKLQCYYACIFRMMKILDSNDKLDINVALKQIDLMLPEPRVIPTKEVSQSCYDKITSTDPCESSWQWTKCCYETNPSKMTIAQIRNMLKPVSNTCIQKTGVSKDLIAKTHDGEFSPDPTLQCYFSCIFKMMKVISKDDKIDITMIMKQMDIMVQDDIAGPIKETCQSCYDKITSSEICVASWELVKCFYETDPSASALLHIAIKQQQKKKTNLQVRMKNATLLISIGIFYVFLITSSAGKECPLRAALEKSIDACKDKLSEANANLLKDDEFADNEEIRCFRACVMNYAGIMENKDINIEKISEMIKDNIEGVSIDEVMEVLKMCKAQAEEGLTECDAAGLFANCFKDVSKDGEEKA</sequence>
<gene>
    <name evidence="6" type="ORF">PV327_007252</name>
</gene>
<keyword evidence="5" id="KW-0472">Membrane</keyword>
<dbReference type="GO" id="GO:0007608">
    <property type="term" value="P:sensory perception of smell"/>
    <property type="evidence" value="ECO:0007669"/>
    <property type="project" value="UniProtKB-ARBA"/>
</dbReference>
<comment type="subcellular location">
    <subcellularLocation>
        <location evidence="1">Secreted</location>
    </subcellularLocation>
</comment>
<keyword evidence="3" id="KW-0964">Secreted</keyword>
<dbReference type="EMBL" id="JAQQBR010001833">
    <property type="protein sequence ID" value="KAK0163584.1"/>
    <property type="molecule type" value="Genomic_DNA"/>
</dbReference>
<dbReference type="SMART" id="SM00708">
    <property type="entry name" value="PhBP"/>
    <property type="match status" value="3"/>
</dbReference>
<comment type="similarity">
    <text evidence="2">Belongs to the PBP/GOBP family.</text>
</comment>
<dbReference type="FunFam" id="1.10.238.20:FF:000001">
    <property type="entry name" value="General odorant-binding protein lush"/>
    <property type="match status" value="2"/>
</dbReference>
<evidence type="ECO:0000256" key="3">
    <source>
        <dbReference type="ARBA" id="ARBA00022525"/>
    </source>
</evidence>
<feature type="coiled-coil region" evidence="4">
    <location>
        <begin position="272"/>
        <end position="334"/>
    </location>
</feature>
<dbReference type="PANTHER" id="PTHR21364">
    <property type="entry name" value="GENERAL ODORANT-BINDING PROTEIN 19A"/>
    <property type="match status" value="1"/>
</dbReference>
<comment type="caution">
    <text evidence="6">The sequence shown here is derived from an EMBL/GenBank/DDBJ whole genome shotgun (WGS) entry which is preliminary data.</text>
</comment>
<evidence type="ECO:0000256" key="4">
    <source>
        <dbReference type="SAM" id="Coils"/>
    </source>
</evidence>
<dbReference type="GO" id="GO:0005576">
    <property type="term" value="C:extracellular region"/>
    <property type="evidence" value="ECO:0007669"/>
    <property type="project" value="UniProtKB-SubCell"/>
</dbReference>
<dbReference type="Gene3D" id="1.10.238.20">
    <property type="entry name" value="Pheromone/general odorant binding protein domain"/>
    <property type="match status" value="3"/>
</dbReference>
<dbReference type="CDD" id="cd23992">
    <property type="entry name" value="PBP_GOBP"/>
    <property type="match status" value="3"/>
</dbReference>
<proteinExistence type="inferred from homology"/>
<protein>
    <submittedName>
        <fullName evidence="6">Uncharacterized protein</fullName>
    </submittedName>
</protein>
<keyword evidence="5" id="KW-0812">Transmembrane</keyword>
<evidence type="ECO:0000256" key="1">
    <source>
        <dbReference type="ARBA" id="ARBA00004613"/>
    </source>
</evidence>
<evidence type="ECO:0000256" key="5">
    <source>
        <dbReference type="SAM" id="Phobius"/>
    </source>
</evidence>
<accession>A0AA39KJC2</accession>
<dbReference type="Pfam" id="PF01395">
    <property type="entry name" value="PBP_GOBP"/>
    <property type="match status" value="3"/>
</dbReference>
<dbReference type="SUPFAM" id="SSF47565">
    <property type="entry name" value="Insect pheromone/odorant-binding proteins"/>
    <property type="match status" value="3"/>
</dbReference>
<keyword evidence="4" id="KW-0175">Coiled coil</keyword>
<evidence type="ECO:0000313" key="6">
    <source>
        <dbReference type="EMBL" id="KAK0163584.1"/>
    </source>
</evidence>
<dbReference type="AlphaFoldDB" id="A0AA39KJC2"/>